<dbReference type="Proteomes" id="UP000198403">
    <property type="component" value="Unassembled WGS sequence"/>
</dbReference>
<proteinExistence type="inferred from homology"/>
<dbReference type="InterPro" id="IPR002347">
    <property type="entry name" value="SDR_fam"/>
</dbReference>
<dbReference type="Pfam" id="PF13561">
    <property type="entry name" value="adh_short_C2"/>
    <property type="match status" value="1"/>
</dbReference>
<gene>
    <name evidence="3" type="ORF">SAMN06272737_11197</name>
</gene>
<dbReference type="PANTHER" id="PTHR43639">
    <property type="entry name" value="OXIDOREDUCTASE, SHORT-CHAIN DEHYDROGENASE/REDUCTASE FAMILY (AFU_ORTHOLOGUE AFUA_5G02870)"/>
    <property type="match status" value="1"/>
</dbReference>
<dbReference type="AlphaFoldDB" id="A0A238X414"/>
<keyword evidence="4" id="KW-1185">Reference proteome</keyword>
<dbReference type="NCBIfam" id="NF005559">
    <property type="entry name" value="PRK07231.1"/>
    <property type="match status" value="1"/>
</dbReference>
<keyword evidence="2" id="KW-0560">Oxidoreductase</keyword>
<protein>
    <submittedName>
        <fullName evidence="3">NAD(P)-dependent dehydrogenase, short-chain alcohol dehydrogenase family</fullName>
    </submittedName>
</protein>
<dbReference type="FunFam" id="3.40.50.720:FF:000084">
    <property type="entry name" value="Short-chain dehydrogenase reductase"/>
    <property type="match status" value="1"/>
</dbReference>
<dbReference type="PRINTS" id="PR00081">
    <property type="entry name" value="GDHRDH"/>
</dbReference>
<dbReference type="Gene3D" id="3.40.50.720">
    <property type="entry name" value="NAD(P)-binding Rossmann-like Domain"/>
    <property type="match status" value="1"/>
</dbReference>
<name>A0A238X414_9ACTN</name>
<dbReference type="InterPro" id="IPR036291">
    <property type="entry name" value="NAD(P)-bd_dom_sf"/>
</dbReference>
<evidence type="ECO:0000313" key="4">
    <source>
        <dbReference type="Proteomes" id="UP000198403"/>
    </source>
</evidence>
<sequence>MGGLAGFTGKVALVTGGSRGLGREIALALAAAGADVIVASRNMDACRVVADEVKTLGGSALPYACHVGRWNDLDGLVEASYDRFGRVDVLVNNAGKSPPYPSLTGVTEAMYDSVVGLNLKGPFRLSVLVGTRMFEGAGGTIVNISSVASLRPRPDVVPYAAAKAGLNATTIALAHAFAPKVRVNAIVPGGFRTDISKHWTPEFAADLAGQAALGRLGEPREIVGAALFLAGEASSFTTGALLTVDGGTA</sequence>
<dbReference type="GO" id="GO:0016491">
    <property type="term" value="F:oxidoreductase activity"/>
    <property type="evidence" value="ECO:0007669"/>
    <property type="project" value="UniProtKB-KW"/>
</dbReference>
<organism evidence="3 4">
    <name type="scientific">Blastococcus mobilis</name>
    <dbReference type="NCBI Taxonomy" id="1938746"/>
    <lineage>
        <taxon>Bacteria</taxon>
        <taxon>Bacillati</taxon>
        <taxon>Actinomycetota</taxon>
        <taxon>Actinomycetes</taxon>
        <taxon>Geodermatophilales</taxon>
        <taxon>Geodermatophilaceae</taxon>
        <taxon>Blastococcus</taxon>
    </lineage>
</organism>
<dbReference type="EMBL" id="FZNO01000011">
    <property type="protein sequence ID" value="SNR53392.1"/>
    <property type="molecule type" value="Genomic_DNA"/>
</dbReference>
<evidence type="ECO:0000256" key="2">
    <source>
        <dbReference type="ARBA" id="ARBA00023002"/>
    </source>
</evidence>
<comment type="similarity">
    <text evidence="1">Belongs to the short-chain dehydrogenases/reductases (SDR) family.</text>
</comment>
<evidence type="ECO:0000313" key="3">
    <source>
        <dbReference type="EMBL" id="SNR53392.1"/>
    </source>
</evidence>
<dbReference type="CDD" id="cd05233">
    <property type="entry name" value="SDR_c"/>
    <property type="match status" value="1"/>
</dbReference>
<dbReference type="RefSeq" id="WP_089336755.1">
    <property type="nucleotide sequence ID" value="NZ_FZNO01000011.1"/>
</dbReference>
<dbReference type="PRINTS" id="PR00080">
    <property type="entry name" value="SDRFAMILY"/>
</dbReference>
<dbReference type="OrthoDB" id="286404at2"/>
<accession>A0A238X414</accession>
<reference evidence="3 4" key="1">
    <citation type="submission" date="2017-06" db="EMBL/GenBank/DDBJ databases">
        <authorList>
            <person name="Kim H.J."/>
            <person name="Triplett B.A."/>
        </authorList>
    </citation>
    <scope>NUCLEOTIDE SEQUENCE [LARGE SCALE GENOMIC DNA]</scope>
    <source>
        <strain evidence="3 4">DSM 44272</strain>
    </source>
</reference>
<dbReference type="SUPFAM" id="SSF51735">
    <property type="entry name" value="NAD(P)-binding Rossmann-fold domains"/>
    <property type="match status" value="1"/>
</dbReference>
<dbReference type="PANTHER" id="PTHR43639:SF1">
    <property type="entry name" value="SHORT-CHAIN DEHYDROGENASE_REDUCTASE FAMILY PROTEIN"/>
    <property type="match status" value="1"/>
</dbReference>
<evidence type="ECO:0000256" key="1">
    <source>
        <dbReference type="ARBA" id="ARBA00006484"/>
    </source>
</evidence>